<feature type="region of interest" description="Disordered" evidence="1">
    <location>
        <begin position="448"/>
        <end position="505"/>
    </location>
</feature>
<name>A0A9N9S3Q6_9DIPT</name>
<feature type="compositionally biased region" description="Basic and acidic residues" evidence="1">
    <location>
        <begin position="457"/>
        <end position="467"/>
    </location>
</feature>
<protein>
    <recommendedName>
        <fullName evidence="2">PDZ domain-containing protein</fullName>
    </recommendedName>
</protein>
<feature type="compositionally biased region" description="Basic and acidic residues" evidence="1">
    <location>
        <begin position="186"/>
        <end position="200"/>
    </location>
</feature>
<feature type="compositionally biased region" description="Polar residues" evidence="1">
    <location>
        <begin position="365"/>
        <end position="389"/>
    </location>
</feature>
<feature type="compositionally biased region" description="Acidic residues" evidence="1">
    <location>
        <begin position="172"/>
        <end position="185"/>
    </location>
</feature>
<evidence type="ECO:0000259" key="2">
    <source>
        <dbReference type="PROSITE" id="PS50106"/>
    </source>
</evidence>
<dbReference type="InterPro" id="IPR001478">
    <property type="entry name" value="PDZ"/>
</dbReference>
<evidence type="ECO:0000256" key="1">
    <source>
        <dbReference type="SAM" id="MobiDB-lite"/>
    </source>
</evidence>
<dbReference type="SUPFAM" id="SSF50156">
    <property type="entry name" value="PDZ domain-like"/>
    <property type="match status" value="3"/>
</dbReference>
<evidence type="ECO:0000313" key="3">
    <source>
        <dbReference type="EMBL" id="CAG9809668.1"/>
    </source>
</evidence>
<accession>A0A9N9S3Q6</accession>
<dbReference type="Gene3D" id="2.30.42.10">
    <property type="match status" value="3"/>
</dbReference>
<feature type="region of interest" description="Disordered" evidence="1">
    <location>
        <begin position="886"/>
        <end position="906"/>
    </location>
</feature>
<feature type="region of interest" description="Disordered" evidence="1">
    <location>
        <begin position="166"/>
        <end position="202"/>
    </location>
</feature>
<dbReference type="SMART" id="SM00228">
    <property type="entry name" value="PDZ"/>
    <property type="match status" value="3"/>
</dbReference>
<dbReference type="PROSITE" id="PS50106">
    <property type="entry name" value="PDZ"/>
    <property type="match status" value="3"/>
</dbReference>
<feature type="compositionally biased region" description="Polar residues" evidence="1">
    <location>
        <begin position="128"/>
        <end position="142"/>
    </location>
</feature>
<dbReference type="Proteomes" id="UP001153620">
    <property type="component" value="Chromosome 3"/>
</dbReference>
<feature type="region of interest" description="Disordered" evidence="1">
    <location>
        <begin position="113"/>
        <end position="154"/>
    </location>
</feature>
<reference evidence="3" key="2">
    <citation type="submission" date="2022-10" db="EMBL/GenBank/DDBJ databases">
        <authorList>
            <consortium name="ENA_rothamsted_submissions"/>
            <consortium name="culmorum"/>
            <person name="King R."/>
        </authorList>
    </citation>
    <scope>NUCLEOTIDE SEQUENCE</scope>
</reference>
<sequence length="1361" mass="153197">MMTMSDCDAPSLSCSKINDDEEQLIKLSLKKPKKWNWELTTSKSSSNIAFPTIQLYDDSNKKLLAETNEANFIAGSNLCKSASVSKASSIRQKKNDSYSSLKFKNDPITIHTEQAEESDESHPITINHDPNLQNDTSKLQLKNHSRSSSVRSRSSILKRIREFTELNRDSSSDDDNDDDDDDERDDERSNNNNRSKESLKKKYSIRTSHIGALLVPKDSFSKVSRRRQRRKSVDDTSTDNVAAINNSNTLAHSPRIIDVQDISKISLETQKYLKDVQNSSPSTDEVFLLLVKRLASLQQHNNLKSLQHPKEIRNCRERDRNSEDKKSNELNEQNDKRNILEPTSDDHYINDKISTSTRTEKIMGSNVSSGKGLSGRRTQSQNNIDNKSSSITNGICCSTKYSKSKRKNSNISAQDFDKKPFNNNNNGEQNFDGIGQIIAANSNVTTITKPKKSNQGKCRDKEKDKDKKKIIHGSLPNHLDTDVDYEGSDDTNSSIYQYPSNQPPSYDNAQLSAIRKFDEIYQQQHRYQAEQHFVHLKQQNLSFRVANTYVRQNFIRNHETNSFRIPHQAHGHRVTFDPINRIVTQNPPLQQVSDQCYDQGYGSERSPEDEVLPPLPQITDQYNTMVVNSLPQAMLHNANQLFDMDYQHKFQQQSIQQSYDFITEDCTFNVEIVKGLGGLGLSVSGGIDSSDPYPGLIRIKRLFPHQAAWMTGQLQQGDVLLEANGIILTGLTNNEALEVLRTMGNVVNLLVCRPHDENFRKLSTTNLEVPVPPLRSSFNMKHQQYMNQLELSPGEFEITLVKQQGSLGFTLQKEDESINGHFVRALVREPATSDGRIQAGDKILAVNDIPISNMTHEQAVIFLRQSQDTVRLRLYRFYDGNDAISPTDSNYKAHHESNGTMKRSKLRPEAISLISDLATKKNTLSSSDGNSENSSSFQSSTNTMSSPRRLRKNKCGALAYDTDNLCDSSSNISTNINQTYTLSSSDNACAIGGGTSSGTHTPFSDSSADTLTIISQQRVQYYDPHELPADDDETNDGFYDSDELESLEHDNECSSSDINKIKRPESLNIRRCGHTGDSGSTPLASRKPLYKFSIATTNAYELNNLDSVLDAPTTTYRMDNNDSDDTIDGHAMSFTSLPCETLLLACKTENDLRKSPLNDTDTCLYVTKFNKNQPLYQSAQVQINHKAHPDDINAEMNLLKWKGVTMPSQQQQNEPNIDNDDDKCSIISSQCGDMPIATNTLRVSIRNAQKDIHLDEMGIDSNINRIITIEMNRRWSCRLGIRLESQQLISNDGCDEGGKSITVIKEICKDTLAEKDGRLRVGDRVLMINDEIVDSHSTQEIIDMMRIIRGSLSITVARKID</sequence>
<dbReference type="PANTHER" id="PTHR46900">
    <property type="entry name" value="TYROSINE-PROTEIN PHOSPHATASE NON-RECEPTOR TYPE 13"/>
    <property type="match status" value="1"/>
</dbReference>
<reference evidence="3" key="1">
    <citation type="submission" date="2022-01" db="EMBL/GenBank/DDBJ databases">
        <authorList>
            <person name="King R."/>
        </authorList>
    </citation>
    <scope>NUCLEOTIDE SEQUENCE</scope>
</reference>
<keyword evidence="4" id="KW-1185">Reference proteome</keyword>
<dbReference type="PANTHER" id="PTHR46900:SF4">
    <property type="entry name" value="FERM AND PDZ DOMAIN CONTAINING 2"/>
    <property type="match status" value="1"/>
</dbReference>
<proteinExistence type="predicted"/>
<feature type="domain" description="PDZ" evidence="2">
    <location>
        <begin position="669"/>
        <end position="755"/>
    </location>
</feature>
<dbReference type="CDD" id="cd00136">
    <property type="entry name" value="PDZ_canonical"/>
    <property type="match status" value="1"/>
</dbReference>
<dbReference type="InterPro" id="IPR052074">
    <property type="entry name" value="NonRcpt_TyrProt_Phosphatase"/>
</dbReference>
<feature type="region of interest" description="Disordered" evidence="1">
    <location>
        <begin position="221"/>
        <end position="240"/>
    </location>
</feature>
<feature type="region of interest" description="Disordered" evidence="1">
    <location>
        <begin position="301"/>
        <end position="389"/>
    </location>
</feature>
<dbReference type="Pfam" id="PF16063">
    <property type="entry name" value="DUF4805"/>
    <property type="match status" value="1"/>
</dbReference>
<evidence type="ECO:0000313" key="4">
    <source>
        <dbReference type="Proteomes" id="UP001153620"/>
    </source>
</evidence>
<dbReference type="EMBL" id="OU895879">
    <property type="protein sequence ID" value="CAG9809668.1"/>
    <property type="molecule type" value="Genomic_DNA"/>
</dbReference>
<dbReference type="InterPro" id="IPR036034">
    <property type="entry name" value="PDZ_sf"/>
</dbReference>
<feature type="region of interest" description="Disordered" evidence="1">
    <location>
        <begin position="922"/>
        <end position="950"/>
    </location>
</feature>
<feature type="region of interest" description="Disordered" evidence="1">
    <location>
        <begin position="403"/>
        <end position="430"/>
    </location>
</feature>
<dbReference type="OrthoDB" id="165498at2759"/>
<dbReference type="Pfam" id="PF00595">
    <property type="entry name" value="PDZ"/>
    <property type="match status" value="3"/>
</dbReference>
<dbReference type="InterPro" id="IPR032064">
    <property type="entry name" value="DUF4805"/>
</dbReference>
<feature type="domain" description="PDZ" evidence="2">
    <location>
        <begin position="1266"/>
        <end position="1360"/>
    </location>
</feature>
<gene>
    <name evidence="3" type="ORF">CHIRRI_LOCUS12488</name>
</gene>
<feature type="compositionally biased region" description="Polar residues" evidence="1">
    <location>
        <begin position="490"/>
        <end position="505"/>
    </location>
</feature>
<feature type="compositionally biased region" description="Low complexity" evidence="1">
    <location>
        <begin position="923"/>
        <end position="946"/>
    </location>
</feature>
<organism evidence="3 4">
    <name type="scientific">Chironomus riparius</name>
    <dbReference type="NCBI Taxonomy" id="315576"/>
    <lineage>
        <taxon>Eukaryota</taxon>
        <taxon>Metazoa</taxon>
        <taxon>Ecdysozoa</taxon>
        <taxon>Arthropoda</taxon>
        <taxon>Hexapoda</taxon>
        <taxon>Insecta</taxon>
        <taxon>Pterygota</taxon>
        <taxon>Neoptera</taxon>
        <taxon>Endopterygota</taxon>
        <taxon>Diptera</taxon>
        <taxon>Nematocera</taxon>
        <taxon>Chironomoidea</taxon>
        <taxon>Chironomidae</taxon>
        <taxon>Chironominae</taxon>
        <taxon>Chironomus</taxon>
    </lineage>
</organism>
<feature type="domain" description="PDZ" evidence="2">
    <location>
        <begin position="797"/>
        <end position="878"/>
    </location>
</feature>
<feature type="compositionally biased region" description="Basic and acidic residues" evidence="1">
    <location>
        <begin position="308"/>
        <end position="350"/>
    </location>
</feature>